<feature type="domain" description="ABC transporter" evidence="10">
    <location>
        <begin position="51"/>
        <end position="101"/>
    </location>
</feature>
<reference evidence="11" key="2">
    <citation type="journal article" date="2014" name="ISME J.">
        <title>Microbial stratification in low pH oxic and suboxic macroscopic growths along an acid mine drainage.</title>
        <authorList>
            <person name="Mendez-Garcia C."/>
            <person name="Mesa V."/>
            <person name="Sprenger R.R."/>
            <person name="Richter M."/>
            <person name="Diez M.S."/>
            <person name="Solano J."/>
            <person name="Bargiela R."/>
            <person name="Golyshina O.V."/>
            <person name="Manteca A."/>
            <person name="Ramos J.L."/>
            <person name="Gallego J.R."/>
            <person name="Llorente I."/>
            <person name="Martins Dos Santos V.A."/>
            <person name="Jensen O.N."/>
            <person name="Pelaez A.I."/>
            <person name="Sanchez J."/>
            <person name="Ferrer M."/>
        </authorList>
    </citation>
    <scope>NUCLEOTIDE SEQUENCE</scope>
</reference>
<evidence type="ECO:0000313" key="11">
    <source>
        <dbReference type="EMBL" id="EQD79941.1"/>
    </source>
</evidence>
<evidence type="ECO:0000256" key="7">
    <source>
        <dbReference type="ARBA" id="ARBA00022840"/>
    </source>
</evidence>
<dbReference type="InterPro" id="IPR027417">
    <property type="entry name" value="P-loop_NTPase"/>
</dbReference>
<keyword evidence="4" id="KW-1003">Cell membrane</keyword>
<dbReference type="PANTHER" id="PTHR43776:SF4">
    <property type="entry name" value="PUTRESCINE EXPORT SYSTEM ATP-BINDING PROTEIN SAPF"/>
    <property type="match status" value="1"/>
</dbReference>
<dbReference type="GO" id="GO:0005524">
    <property type="term" value="F:ATP binding"/>
    <property type="evidence" value="ECO:0007669"/>
    <property type="project" value="UniProtKB-KW"/>
</dbReference>
<dbReference type="Pfam" id="PF00005">
    <property type="entry name" value="ABC_tran"/>
    <property type="match status" value="1"/>
</dbReference>
<comment type="subcellular location">
    <subcellularLocation>
        <location evidence="1">Cell inner membrane</location>
        <topology evidence="1">Peripheral membrane protein</topology>
    </subcellularLocation>
</comment>
<keyword evidence="6" id="KW-0547">Nucleotide-binding</keyword>
<feature type="region of interest" description="Disordered" evidence="9">
    <location>
        <begin position="1"/>
        <end position="23"/>
    </location>
</feature>
<evidence type="ECO:0000256" key="2">
    <source>
        <dbReference type="ARBA" id="ARBA00005417"/>
    </source>
</evidence>
<evidence type="ECO:0000259" key="10">
    <source>
        <dbReference type="Pfam" id="PF00005"/>
    </source>
</evidence>
<comment type="caution">
    <text evidence="11">The sequence shown here is derived from an EMBL/GenBank/DDBJ whole genome shotgun (WGS) entry which is preliminary data.</text>
</comment>
<dbReference type="PANTHER" id="PTHR43776">
    <property type="entry name" value="TRANSPORT ATP-BINDING PROTEIN"/>
    <property type="match status" value="1"/>
</dbReference>
<evidence type="ECO:0000256" key="4">
    <source>
        <dbReference type="ARBA" id="ARBA00022475"/>
    </source>
</evidence>
<evidence type="ECO:0000256" key="5">
    <source>
        <dbReference type="ARBA" id="ARBA00022519"/>
    </source>
</evidence>
<keyword evidence="8" id="KW-0472">Membrane</keyword>
<evidence type="ECO:0000256" key="9">
    <source>
        <dbReference type="SAM" id="MobiDB-lite"/>
    </source>
</evidence>
<dbReference type="Gene3D" id="3.40.50.300">
    <property type="entry name" value="P-loop containing nucleotide triphosphate hydrolases"/>
    <property type="match status" value="1"/>
</dbReference>
<dbReference type="EMBL" id="AUZX01001072">
    <property type="protein sequence ID" value="EQD79941.1"/>
    <property type="molecule type" value="Genomic_DNA"/>
</dbReference>
<dbReference type="AlphaFoldDB" id="T1C391"/>
<proteinExistence type="inferred from homology"/>
<evidence type="ECO:0000256" key="1">
    <source>
        <dbReference type="ARBA" id="ARBA00004417"/>
    </source>
</evidence>
<keyword evidence="5" id="KW-0997">Cell inner membrane</keyword>
<dbReference type="SUPFAM" id="SSF52540">
    <property type="entry name" value="P-loop containing nucleoside triphosphate hydrolases"/>
    <property type="match status" value="1"/>
</dbReference>
<keyword evidence="7 11" id="KW-0067">ATP-binding</keyword>
<evidence type="ECO:0000256" key="8">
    <source>
        <dbReference type="ARBA" id="ARBA00023136"/>
    </source>
</evidence>
<name>T1C391_9ZZZZ</name>
<organism evidence="11">
    <name type="scientific">mine drainage metagenome</name>
    <dbReference type="NCBI Taxonomy" id="410659"/>
    <lineage>
        <taxon>unclassified sequences</taxon>
        <taxon>metagenomes</taxon>
        <taxon>ecological metagenomes</taxon>
    </lineage>
</organism>
<gene>
    <name evidence="11" type="ORF">B1A_01409</name>
</gene>
<dbReference type="InterPro" id="IPR050319">
    <property type="entry name" value="ABC_transp_ATP-bind"/>
</dbReference>
<comment type="similarity">
    <text evidence="2">Belongs to the ABC transporter superfamily.</text>
</comment>
<evidence type="ECO:0000256" key="6">
    <source>
        <dbReference type="ARBA" id="ARBA00022741"/>
    </source>
</evidence>
<dbReference type="GO" id="GO:0016887">
    <property type="term" value="F:ATP hydrolysis activity"/>
    <property type="evidence" value="ECO:0007669"/>
    <property type="project" value="InterPro"/>
</dbReference>
<dbReference type="InterPro" id="IPR003439">
    <property type="entry name" value="ABC_transporter-like_ATP-bd"/>
</dbReference>
<keyword evidence="3" id="KW-0813">Transport</keyword>
<sequence>MIDDQGDLTPARASSGPRSSGPLPVVLEVEGVSKSFVVQGAGWRRSRFQALEPLGFTLQAGRTLGVVGESGSGKSTLARMVAGILVPDTGQIHFPGRGVPGRSGRATQVQMVF</sequence>
<evidence type="ECO:0000256" key="3">
    <source>
        <dbReference type="ARBA" id="ARBA00022448"/>
    </source>
</evidence>
<accession>T1C391</accession>
<protein>
    <submittedName>
        <fullName evidence="11">Peptide transport system, ATP-binding protein SapF</fullName>
    </submittedName>
</protein>
<dbReference type="GO" id="GO:0005886">
    <property type="term" value="C:plasma membrane"/>
    <property type="evidence" value="ECO:0007669"/>
    <property type="project" value="UniProtKB-SubCell"/>
</dbReference>
<feature type="non-terminal residue" evidence="11">
    <location>
        <position position="113"/>
    </location>
</feature>
<reference evidence="11" key="1">
    <citation type="submission" date="2013-08" db="EMBL/GenBank/DDBJ databases">
        <authorList>
            <person name="Mendez C."/>
            <person name="Richter M."/>
            <person name="Ferrer M."/>
            <person name="Sanchez J."/>
        </authorList>
    </citation>
    <scope>NUCLEOTIDE SEQUENCE</scope>
</reference>